<accession>A0A840PQK6</accession>
<dbReference type="PANTHER" id="PTHR43289:SF34">
    <property type="entry name" value="SERINE_THREONINE-PROTEIN KINASE YBDM-RELATED"/>
    <property type="match status" value="1"/>
</dbReference>
<dbReference type="PROSITE" id="PS00108">
    <property type="entry name" value="PROTEIN_KINASE_ST"/>
    <property type="match status" value="1"/>
</dbReference>
<keyword evidence="3 8" id="KW-0418">Kinase</keyword>
<feature type="region of interest" description="Disordered" evidence="5">
    <location>
        <begin position="463"/>
        <end position="508"/>
    </location>
</feature>
<keyword evidence="4" id="KW-0067">ATP-binding</keyword>
<dbReference type="Gene3D" id="1.10.510.10">
    <property type="entry name" value="Transferase(Phosphotransferase) domain 1"/>
    <property type="match status" value="1"/>
</dbReference>
<feature type="compositionally biased region" description="Low complexity" evidence="5">
    <location>
        <begin position="360"/>
        <end position="419"/>
    </location>
</feature>
<evidence type="ECO:0000256" key="4">
    <source>
        <dbReference type="ARBA" id="ARBA00022840"/>
    </source>
</evidence>
<comment type="caution">
    <text evidence="8">The sequence shown here is derived from an EMBL/GenBank/DDBJ whole genome shotgun (WGS) entry which is preliminary data.</text>
</comment>
<keyword evidence="2" id="KW-0547">Nucleotide-binding</keyword>
<reference evidence="8 9" key="1">
    <citation type="submission" date="2020-08" db="EMBL/GenBank/DDBJ databases">
        <title>Genomic Encyclopedia of Type Strains, Phase IV (KMG-IV): sequencing the most valuable type-strain genomes for metagenomic binning, comparative biology and taxonomic classification.</title>
        <authorList>
            <person name="Goeker M."/>
        </authorList>
    </citation>
    <scope>NUCLEOTIDE SEQUENCE [LARGE SCALE GENOMIC DNA]</scope>
    <source>
        <strain evidence="8 9">DSM 45615</strain>
    </source>
</reference>
<organism evidence="8 9">
    <name type="scientific">Thermocatellispora tengchongensis</name>
    <dbReference type="NCBI Taxonomy" id="1073253"/>
    <lineage>
        <taxon>Bacteria</taxon>
        <taxon>Bacillati</taxon>
        <taxon>Actinomycetota</taxon>
        <taxon>Actinomycetes</taxon>
        <taxon>Streptosporangiales</taxon>
        <taxon>Streptosporangiaceae</taxon>
        <taxon>Thermocatellispora</taxon>
    </lineage>
</organism>
<dbReference type="InterPro" id="IPR000719">
    <property type="entry name" value="Prot_kinase_dom"/>
</dbReference>
<dbReference type="PROSITE" id="PS50011">
    <property type="entry name" value="PROTEIN_KINASE_DOM"/>
    <property type="match status" value="1"/>
</dbReference>
<dbReference type="PANTHER" id="PTHR43289">
    <property type="entry name" value="MITOGEN-ACTIVATED PROTEIN KINASE KINASE KINASE 20-RELATED"/>
    <property type="match status" value="1"/>
</dbReference>
<dbReference type="RefSeq" id="WP_221337545.1">
    <property type="nucleotide sequence ID" value="NZ_BAABIX010000029.1"/>
</dbReference>
<feature type="domain" description="Protein kinase" evidence="7">
    <location>
        <begin position="18"/>
        <end position="271"/>
    </location>
</feature>
<dbReference type="Proteomes" id="UP000578449">
    <property type="component" value="Unassembled WGS sequence"/>
</dbReference>
<evidence type="ECO:0000256" key="2">
    <source>
        <dbReference type="ARBA" id="ARBA00022741"/>
    </source>
</evidence>
<evidence type="ECO:0000256" key="5">
    <source>
        <dbReference type="SAM" id="MobiDB-lite"/>
    </source>
</evidence>
<evidence type="ECO:0000313" key="8">
    <source>
        <dbReference type="EMBL" id="MBB5139367.1"/>
    </source>
</evidence>
<evidence type="ECO:0000259" key="7">
    <source>
        <dbReference type="PROSITE" id="PS50011"/>
    </source>
</evidence>
<gene>
    <name evidence="8" type="ORF">HNP84_009130</name>
</gene>
<protein>
    <submittedName>
        <fullName evidence="8">Serine/threonine protein kinase</fullName>
    </submittedName>
</protein>
<feature type="compositionally biased region" description="Low complexity" evidence="5">
    <location>
        <begin position="283"/>
        <end position="301"/>
    </location>
</feature>
<dbReference type="AlphaFoldDB" id="A0A840PQK6"/>
<dbReference type="SUPFAM" id="SSF56112">
    <property type="entry name" value="Protein kinase-like (PK-like)"/>
    <property type="match status" value="1"/>
</dbReference>
<dbReference type="SUPFAM" id="SSF69322">
    <property type="entry name" value="Tricorn protease domain 2"/>
    <property type="match status" value="1"/>
</dbReference>
<feature type="compositionally biased region" description="Low complexity" evidence="5">
    <location>
        <begin position="310"/>
        <end position="339"/>
    </location>
</feature>
<dbReference type="GO" id="GO:0004674">
    <property type="term" value="F:protein serine/threonine kinase activity"/>
    <property type="evidence" value="ECO:0007669"/>
    <property type="project" value="UniProtKB-KW"/>
</dbReference>
<evidence type="ECO:0000313" key="9">
    <source>
        <dbReference type="Proteomes" id="UP000578449"/>
    </source>
</evidence>
<keyword evidence="6" id="KW-0812">Transmembrane</keyword>
<feature type="region of interest" description="Disordered" evidence="5">
    <location>
        <begin position="274"/>
        <end position="432"/>
    </location>
</feature>
<dbReference type="CDD" id="cd14014">
    <property type="entry name" value="STKc_PknB_like"/>
    <property type="match status" value="1"/>
</dbReference>
<dbReference type="EMBL" id="JACHGN010000029">
    <property type="protein sequence ID" value="MBB5139367.1"/>
    <property type="molecule type" value="Genomic_DNA"/>
</dbReference>
<dbReference type="GO" id="GO:0005524">
    <property type="term" value="F:ATP binding"/>
    <property type="evidence" value="ECO:0007669"/>
    <property type="project" value="UniProtKB-KW"/>
</dbReference>
<keyword evidence="6" id="KW-1133">Transmembrane helix</keyword>
<dbReference type="InterPro" id="IPR008271">
    <property type="entry name" value="Ser/Thr_kinase_AS"/>
</dbReference>
<dbReference type="InterPro" id="IPR011009">
    <property type="entry name" value="Kinase-like_dom_sf"/>
</dbReference>
<keyword evidence="8" id="KW-0723">Serine/threonine-protein kinase</keyword>
<feature type="transmembrane region" description="Helical" evidence="6">
    <location>
        <begin position="439"/>
        <end position="460"/>
    </location>
</feature>
<keyword evidence="9" id="KW-1185">Reference proteome</keyword>
<evidence type="ECO:0000256" key="3">
    <source>
        <dbReference type="ARBA" id="ARBA00022777"/>
    </source>
</evidence>
<dbReference type="Gene3D" id="3.30.200.20">
    <property type="entry name" value="Phosphorylase Kinase, domain 1"/>
    <property type="match status" value="1"/>
</dbReference>
<name>A0A840PQK6_9ACTN</name>
<evidence type="ECO:0000256" key="6">
    <source>
        <dbReference type="SAM" id="Phobius"/>
    </source>
</evidence>
<keyword evidence="1" id="KW-0808">Transferase</keyword>
<keyword evidence="6" id="KW-0472">Membrane</keyword>
<sequence length="798" mass="83981">MPSITPLRSGDPTRLGGHDLRGRLGEGGQGVVYLATDARGNHVAVKWLRPELSGDPVMVERFVREVAVAERVAPFCTAQVLATGVENDRPYIVSEFIEGPSLQAVVTESGPRAGASLHRLAIGTATALAAIHQAGIVHRDFKPANVILASDGPRVIDFGIARALDATSTLSAMPVGTPAYMAPEQILGHTVGSAADMFSWGSTMVYAASGQAPFGSDTLPAVINRVLNAEPDLSSLDGPLRDLVAACLHKDPAQRPSAEQVILRLLQHPVSAAPSSPTILQEAAAAAAEQPSSPGGPSSFPGAGGPPSVPRAGGPSSFPGAGGPSSVPGAGGPSSFPGAHGQPPVSQPQAAAWGPAGNTPQQQPHGQPGYPQQPYGQPQPQQPYGQQPQGYPQQQQHYQQAPPAPYGHQQPQGYQGYPQHGPPTVPRQGGGGGLRGGTIAAIAGGALAVVLVVVLVAVVIRSQGGGGEPQPTGSPLAQRTPSATPTPTPTSTPVPTSNLTKTTLPGGAGITLYEHPDDTLALTSYQIQDPKTKEWVDYARASLTGDYAKYPNNWESKVSPNGRYLAARGKNYTDDGYDSVVITDRDTGQRTTVKTVRKPLIASVWLWSKDSTRVLLAIEREVSTDNWRTEGFVIATVGQTAADVVTIKDTAVDESYYGWYGPGGGTVTVAKDGDQESLRVYDTNGTEVRTIDGIGHVPDTMDFFSPSGRQFVTDCPGGTAQNHCVWSTEQGEITTRFTSECDKVLGWYDESHLFCWEIDSGADQVIVIDFKGETVRTLLEVPDDFQFSAAFTQKPRTS</sequence>
<proteinExistence type="predicted"/>
<evidence type="ECO:0000256" key="1">
    <source>
        <dbReference type="ARBA" id="ARBA00022679"/>
    </source>
</evidence>
<dbReference type="Pfam" id="PF00069">
    <property type="entry name" value="Pkinase"/>
    <property type="match status" value="1"/>
</dbReference>